<feature type="compositionally biased region" description="Low complexity" evidence="1">
    <location>
        <begin position="40"/>
        <end position="73"/>
    </location>
</feature>
<keyword evidence="2" id="KW-0732">Signal</keyword>
<dbReference type="InterPro" id="IPR007329">
    <property type="entry name" value="FMN-bd"/>
</dbReference>
<name>A0A5J5IRU3_9MICO</name>
<dbReference type="RefSeq" id="WP_150418771.1">
    <property type="nucleotide sequence ID" value="NZ_VYRZ01000002.1"/>
</dbReference>
<evidence type="ECO:0000256" key="2">
    <source>
        <dbReference type="SAM" id="SignalP"/>
    </source>
</evidence>
<proteinExistence type="predicted"/>
<dbReference type="Proteomes" id="UP000327039">
    <property type="component" value="Unassembled WGS sequence"/>
</dbReference>
<evidence type="ECO:0000256" key="1">
    <source>
        <dbReference type="SAM" id="MobiDB-lite"/>
    </source>
</evidence>
<feature type="region of interest" description="Disordered" evidence="1">
    <location>
        <begin position="40"/>
        <end position="87"/>
    </location>
</feature>
<evidence type="ECO:0000313" key="5">
    <source>
        <dbReference type="Proteomes" id="UP000327039"/>
    </source>
</evidence>
<protein>
    <submittedName>
        <fullName evidence="4">FMN-binding protein</fullName>
    </submittedName>
</protein>
<reference evidence="5" key="1">
    <citation type="submission" date="2019-09" db="EMBL/GenBank/DDBJ databases">
        <title>Mumia zhuanghuii sp. nov. isolated from the intestinal contents of plateau pika (Ochotona curzoniae) in the Qinghai-Tibet plateau of China.</title>
        <authorList>
            <person name="Tian Z."/>
        </authorList>
    </citation>
    <scope>NUCLEOTIDE SEQUENCE [LARGE SCALE GENOMIC DNA]</scope>
    <source>
        <strain evidence="5">DSM 25564</strain>
    </source>
</reference>
<sequence length="166" mass="16492">MIRTTAVPRSLRVTAAAASVAGLALLAGCAGQADAEQPVADDAASSTTATPSAGSGTDSSGAAGSTDGAYTDGSYTAEGTYQTPEGPETITVTLTVASDVVTEVEVVGEPTRRESKQYQSQFIGGIDELVVGKDLADVSVDRVAGSSLTSGGFNAAVEEIRTDAAA</sequence>
<dbReference type="AlphaFoldDB" id="A0A5J5IRU3"/>
<dbReference type="OrthoDB" id="4232596at2"/>
<gene>
    <name evidence="4" type="ORF">F6B42_06150</name>
</gene>
<feature type="chain" id="PRO_5023815260" evidence="2">
    <location>
        <begin position="36"/>
        <end position="166"/>
    </location>
</feature>
<keyword evidence="5" id="KW-1185">Reference proteome</keyword>
<feature type="domain" description="FMN-binding" evidence="3">
    <location>
        <begin position="89"/>
        <end position="159"/>
    </location>
</feature>
<dbReference type="EMBL" id="VYRZ01000002">
    <property type="protein sequence ID" value="KAA9086598.1"/>
    <property type="molecule type" value="Genomic_DNA"/>
</dbReference>
<evidence type="ECO:0000313" key="4">
    <source>
        <dbReference type="EMBL" id="KAA9086598.1"/>
    </source>
</evidence>
<accession>A0A5J5IRU3</accession>
<organism evidence="4 5">
    <name type="scientific">Microbacterium radiodurans</name>
    <dbReference type="NCBI Taxonomy" id="661398"/>
    <lineage>
        <taxon>Bacteria</taxon>
        <taxon>Bacillati</taxon>
        <taxon>Actinomycetota</taxon>
        <taxon>Actinomycetes</taxon>
        <taxon>Micrococcales</taxon>
        <taxon>Microbacteriaceae</taxon>
        <taxon>Microbacterium</taxon>
    </lineage>
</organism>
<dbReference type="Pfam" id="PF04205">
    <property type="entry name" value="FMN_bind"/>
    <property type="match status" value="1"/>
</dbReference>
<feature type="signal peptide" evidence="2">
    <location>
        <begin position="1"/>
        <end position="35"/>
    </location>
</feature>
<dbReference type="Gene3D" id="3.90.1010.20">
    <property type="match status" value="1"/>
</dbReference>
<comment type="caution">
    <text evidence="4">The sequence shown here is derived from an EMBL/GenBank/DDBJ whole genome shotgun (WGS) entry which is preliminary data.</text>
</comment>
<dbReference type="PROSITE" id="PS51257">
    <property type="entry name" value="PROKAR_LIPOPROTEIN"/>
    <property type="match status" value="1"/>
</dbReference>
<dbReference type="GO" id="GO:0016020">
    <property type="term" value="C:membrane"/>
    <property type="evidence" value="ECO:0007669"/>
    <property type="project" value="InterPro"/>
</dbReference>
<evidence type="ECO:0000259" key="3">
    <source>
        <dbReference type="Pfam" id="PF04205"/>
    </source>
</evidence>
<dbReference type="GO" id="GO:0010181">
    <property type="term" value="F:FMN binding"/>
    <property type="evidence" value="ECO:0007669"/>
    <property type="project" value="InterPro"/>
</dbReference>